<keyword evidence="1" id="KW-0560">Oxidoreductase</keyword>
<gene>
    <name evidence="3" type="ORF">LTR78_000241</name>
</gene>
<dbReference type="SUPFAM" id="SSF51735">
    <property type="entry name" value="NAD(P)-binding Rossmann-fold domains"/>
    <property type="match status" value="1"/>
</dbReference>
<dbReference type="InterPro" id="IPR002347">
    <property type="entry name" value="SDR_fam"/>
</dbReference>
<dbReference type="InterPro" id="IPR052228">
    <property type="entry name" value="Sec_Metab_Biosynth_Oxidored"/>
</dbReference>
<dbReference type="GO" id="GO:0016491">
    <property type="term" value="F:oxidoreductase activity"/>
    <property type="evidence" value="ECO:0007669"/>
    <property type="project" value="UniProtKB-KW"/>
</dbReference>
<dbReference type="Gene3D" id="3.40.50.720">
    <property type="entry name" value="NAD(P)-binding Rossmann-like Domain"/>
    <property type="match status" value="1"/>
</dbReference>
<feature type="region of interest" description="Disordered" evidence="2">
    <location>
        <begin position="334"/>
        <end position="363"/>
    </location>
</feature>
<dbReference type="InterPro" id="IPR036291">
    <property type="entry name" value="NAD(P)-bd_dom_sf"/>
</dbReference>
<dbReference type="Pfam" id="PF00106">
    <property type="entry name" value="adh_short"/>
    <property type="match status" value="1"/>
</dbReference>
<dbReference type="PANTHER" id="PTHR47534:SF3">
    <property type="entry name" value="ALCOHOL DEHYDROGENASE-LIKE C-TERMINAL DOMAIN-CONTAINING PROTEIN"/>
    <property type="match status" value="1"/>
</dbReference>
<organism evidence="3 4">
    <name type="scientific">Recurvomyces mirabilis</name>
    <dbReference type="NCBI Taxonomy" id="574656"/>
    <lineage>
        <taxon>Eukaryota</taxon>
        <taxon>Fungi</taxon>
        <taxon>Dikarya</taxon>
        <taxon>Ascomycota</taxon>
        <taxon>Pezizomycotina</taxon>
        <taxon>Dothideomycetes</taxon>
        <taxon>Dothideomycetidae</taxon>
        <taxon>Mycosphaerellales</taxon>
        <taxon>Teratosphaeriaceae</taxon>
        <taxon>Recurvomyces</taxon>
    </lineage>
</organism>
<evidence type="ECO:0000256" key="1">
    <source>
        <dbReference type="ARBA" id="ARBA00023002"/>
    </source>
</evidence>
<evidence type="ECO:0000313" key="3">
    <source>
        <dbReference type="EMBL" id="KAK3679865.1"/>
    </source>
</evidence>
<dbReference type="AlphaFoldDB" id="A0AAE1C6A1"/>
<name>A0AAE1C6A1_9PEZI</name>
<evidence type="ECO:0000313" key="4">
    <source>
        <dbReference type="Proteomes" id="UP001274830"/>
    </source>
</evidence>
<dbReference type="EMBL" id="JAUTXT010000001">
    <property type="protein sequence ID" value="KAK3679865.1"/>
    <property type="molecule type" value="Genomic_DNA"/>
</dbReference>
<evidence type="ECO:0000256" key="2">
    <source>
        <dbReference type="SAM" id="MobiDB-lite"/>
    </source>
</evidence>
<keyword evidence="4" id="KW-1185">Reference proteome</keyword>
<accession>A0AAE1C6A1</accession>
<protein>
    <submittedName>
        <fullName evidence="3">Uncharacterized protein</fullName>
    </submittedName>
</protein>
<proteinExistence type="predicted"/>
<dbReference type="PANTHER" id="PTHR47534">
    <property type="entry name" value="YALI0E05731P"/>
    <property type="match status" value="1"/>
</dbReference>
<dbReference type="Proteomes" id="UP001274830">
    <property type="component" value="Unassembled WGS sequence"/>
</dbReference>
<sequence>MVHIDVVRQANALAQRIENLVCVFVGGTGGIGATTAKEVFRRTRTPRIYIIGTSEEKGNKLCDELKGINDGGQAIFIKKDISLIKNVDELCDDLKKREPKINCLFLTAGYMSLQGRKETIEGVDKKMSVNYYSRIRCALNLIPNLERASQDRELARVISVLAAGSEGDVRMDDLDLKHNFTLHACLAHCVIMTDFMIEQLAERHPDVSFSHSYPGTVKTGIVNQLTGPVKLAVKVLYAVMTPWILNVMESGERHFFQITNECYPPKRGSSFCGVPAPEEATPMKGSNGEVGSGAYLLDWDCKSAGDGKILDKYRDLGLPQKVWDHTLAIFEEAERRNSKGGKRRGSPAESDRPMPNIIGWRAG</sequence>
<comment type="caution">
    <text evidence="3">The sequence shown here is derived from an EMBL/GenBank/DDBJ whole genome shotgun (WGS) entry which is preliminary data.</text>
</comment>
<reference evidence="3" key="1">
    <citation type="submission" date="2023-07" db="EMBL/GenBank/DDBJ databases">
        <title>Black Yeasts Isolated from many extreme environments.</title>
        <authorList>
            <person name="Coleine C."/>
            <person name="Stajich J.E."/>
            <person name="Selbmann L."/>
        </authorList>
    </citation>
    <scope>NUCLEOTIDE SEQUENCE</scope>
    <source>
        <strain evidence="3">CCFEE 5485</strain>
    </source>
</reference>